<protein>
    <submittedName>
        <fullName evidence="2">Uncharacterized protein</fullName>
    </submittedName>
</protein>
<feature type="chain" id="PRO_5012271233" evidence="1">
    <location>
        <begin position="22"/>
        <end position="185"/>
    </location>
</feature>
<dbReference type="KEGG" id="bgt:106054902"/>
<dbReference type="Proteomes" id="UP000076420">
    <property type="component" value="Unassembled WGS sequence"/>
</dbReference>
<dbReference type="VEuPathDB" id="VectorBase:BGLAX_026411"/>
<keyword evidence="1" id="KW-0732">Signal</keyword>
<evidence type="ECO:0000313" key="2">
    <source>
        <dbReference type="EnsemblMetazoa" id="BGLB036016-PA"/>
    </source>
</evidence>
<sequence>MNISGTFKAILVVLLCCDAFANNDSVYSLPYKDLNITFSSSTFTDFYKCLCNSVMELCWATSGNKAPNASDVYIETVQWKYNDSLSDTFSVRKCRGDEVLPTKINITCTWANGGTNLRQLNNILTNQNDACVKNETKLDWDIQDTDIHGSETSGGVNKCLPSFTLTWLVLIVYASYSNDISIVFF</sequence>
<dbReference type="OrthoDB" id="6167742at2759"/>
<dbReference type="AlphaFoldDB" id="A0A2C9LX45"/>
<dbReference type="VEuPathDB" id="VectorBase:BGLB036016"/>
<accession>A0A2C9LX45</accession>
<proteinExistence type="predicted"/>
<name>A0A2C9LX45_BIOGL</name>
<gene>
    <name evidence="2" type="primary">106054902</name>
</gene>
<evidence type="ECO:0000313" key="3">
    <source>
        <dbReference type="Proteomes" id="UP000076420"/>
    </source>
</evidence>
<dbReference type="EnsemblMetazoa" id="BGLB036016-RA">
    <property type="protein sequence ID" value="BGLB036016-PA"/>
    <property type="gene ID" value="BGLB036016"/>
</dbReference>
<organism evidence="2 3">
    <name type="scientific">Biomphalaria glabrata</name>
    <name type="common">Bloodfluke planorb</name>
    <name type="synonym">Freshwater snail</name>
    <dbReference type="NCBI Taxonomy" id="6526"/>
    <lineage>
        <taxon>Eukaryota</taxon>
        <taxon>Metazoa</taxon>
        <taxon>Spiralia</taxon>
        <taxon>Lophotrochozoa</taxon>
        <taxon>Mollusca</taxon>
        <taxon>Gastropoda</taxon>
        <taxon>Heterobranchia</taxon>
        <taxon>Euthyneura</taxon>
        <taxon>Panpulmonata</taxon>
        <taxon>Hygrophila</taxon>
        <taxon>Lymnaeoidea</taxon>
        <taxon>Planorbidae</taxon>
        <taxon>Biomphalaria</taxon>
    </lineage>
</organism>
<reference evidence="2" key="1">
    <citation type="submission" date="2020-05" db="UniProtKB">
        <authorList>
            <consortium name="EnsemblMetazoa"/>
        </authorList>
    </citation>
    <scope>IDENTIFICATION</scope>
    <source>
        <strain evidence="2">BB02</strain>
    </source>
</reference>
<feature type="signal peptide" evidence="1">
    <location>
        <begin position="1"/>
        <end position="21"/>
    </location>
</feature>
<evidence type="ECO:0000256" key="1">
    <source>
        <dbReference type="SAM" id="SignalP"/>
    </source>
</evidence>
<dbReference type="RefSeq" id="XP_013066444.2">
    <property type="nucleotide sequence ID" value="XM_013210990.2"/>
</dbReference>